<dbReference type="NCBIfam" id="NF041770">
    <property type="entry name" value="CFI_box_CTERM"/>
    <property type="match status" value="1"/>
</dbReference>
<proteinExistence type="predicted"/>
<dbReference type="InterPro" id="IPR001611">
    <property type="entry name" value="Leu-rich_rpt"/>
</dbReference>
<dbReference type="InterPro" id="IPR003591">
    <property type="entry name" value="Leu-rich_rpt_typical-subtyp"/>
</dbReference>
<protein>
    <submittedName>
        <fullName evidence="5">Leucine-rich repeat-containing protein</fullName>
    </submittedName>
</protein>
<evidence type="ECO:0000313" key="5">
    <source>
        <dbReference type="EMBL" id="ADU66778.1"/>
    </source>
</evidence>
<dbReference type="PANTHER" id="PTHR46652:SF3">
    <property type="entry name" value="LEUCINE-RICH REPEAT-CONTAINING PROTEIN 9"/>
    <property type="match status" value="1"/>
</dbReference>
<dbReference type="PROSITE" id="PS51450">
    <property type="entry name" value="LRR"/>
    <property type="match status" value="7"/>
</dbReference>
<gene>
    <name evidence="5" type="ordered locus">Selin_2058</name>
</gene>
<dbReference type="STRING" id="653733.Selin_2058"/>
<evidence type="ECO:0000313" key="6">
    <source>
        <dbReference type="Proteomes" id="UP000002572"/>
    </source>
</evidence>
<keyword evidence="2" id="KW-0677">Repeat</keyword>
<evidence type="ECO:0000256" key="3">
    <source>
        <dbReference type="SAM" id="Phobius"/>
    </source>
</evidence>
<dbReference type="SMART" id="SM00369">
    <property type="entry name" value="LRR_TYP"/>
    <property type="match status" value="6"/>
</dbReference>
<dbReference type="Gene3D" id="3.80.10.10">
    <property type="entry name" value="Ribonuclease Inhibitor"/>
    <property type="match status" value="1"/>
</dbReference>
<dbReference type="HOGENOM" id="CLU_297675_0_0_0"/>
<dbReference type="Proteomes" id="UP000002572">
    <property type="component" value="Chromosome"/>
</dbReference>
<dbReference type="Gene3D" id="2.130.10.10">
    <property type="entry name" value="YVTN repeat-like/Quinoprotein amine dehydrogenase"/>
    <property type="match status" value="1"/>
</dbReference>
<evidence type="ECO:0000256" key="4">
    <source>
        <dbReference type="SAM" id="SignalP"/>
    </source>
</evidence>
<feature type="transmembrane region" description="Helical" evidence="3">
    <location>
        <begin position="969"/>
        <end position="991"/>
    </location>
</feature>
<dbReference type="KEGG" id="din:Selin_2058"/>
<dbReference type="InterPro" id="IPR015943">
    <property type="entry name" value="WD40/YVTN_repeat-like_dom_sf"/>
</dbReference>
<dbReference type="EMBL" id="CP002432">
    <property type="protein sequence ID" value="ADU66778.1"/>
    <property type="molecule type" value="Genomic_DNA"/>
</dbReference>
<dbReference type="Pfam" id="PF12799">
    <property type="entry name" value="LRR_4"/>
    <property type="match status" value="2"/>
</dbReference>
<dbReference type="InterPro" id="IPR049886">
    <property type="entry name" value="CFI_box_CTERM_dom"/>
</dbReference>
<dbReference type="eggNOG" id="COG4886">
    <property type="taxonomic scope" value="Bacteria"/>
</dbReference>
<dbReference type="SMART" id="SM00365">
    <property type="entry name" value="LRR_SD22"/>
    <property type="match status" value="5"/>
</dbReference>
<dbReference type="InterPro" id="IPR025875">
    <property type="entry name" value="Leu-rich_rpt_4"/>
</dbReference>
<keyword evidence="3" id="KW-0472">Membrane</keyword>
<keyword evidence="3" id="KW-1133">Transmembrane helix</keyword>
<accession>E6W2V3</accession>
<dbReference type="RefSeq" id="WP_013506658.1">
    <property type="nucleotide sequence ID" value="NC_014836.1"/>
</dbReference>
<keyword evidence="6" id="KW-1185">Reference proteome</keyword>
<dbReference type="InterPro" id="IPR050836">
    <property type="entry name" value="SDS22/Internalin_LRR"/>
</dbReference>
<dbReference type="InParanoid" id="E6W2V3"/>
<feature type="chain" id="PRO_5003211639" evidence="4">
    <location>
        <begin position="30"/>
        <end position="1011"/>
    </location>
</feature>
<reference evidence="5 6" key="1">
    <citation type="submission" date="2010-12" db="EMBL/GenBank/DDBJ databases">
        <title>Complete sequence of Desulfurispirillum indicum S5.</title>
        <authorList>
            <consortium name="US DOE Joint Genome Institute"/>
            <person name="Lucas S."/>
            <person name="Copeland A."/>
            <person name="Lapidus A."/>
            <person name="Cheng J.-F."/>
            <person name="Goodwin L."/>
            <person name="Pitluck S."/>
            <person name="Chertkov O."/>
            <person name="Held B."/>
            <person name="Detter J.C."/>
            <person name="Han C."/>
            <person name="Tapia R."/>
            <person name="Land M."/>
            <person name="Hauser L."/>
            <person name="Kyrpides N."/>
            <person name="Ivanova N."/>
            <person name="Mikhailova N."/>
            <person name="Haggblom M."/>
            <person name="Rauschenbach I."/>
            <person name="Bini E."/>
            <person name="Woyke T."/>
        </authorList>
    </citation>
    <scope>NUCLEOTIDE SEQUENCE [LARGE SCALE GENOMIC DNA]</scope>
    <source>
        <strain evidence="6">ATCC BAA-1389 / DSM 22839 / S5</strain>
    </source>
</reference>
<dbReference type="SUPFAM" id="SSF82171">
    <property type="entry name" value="DPP6 N-terminal domain-like"/>
    <property type="match status" value="1"/>
</dbReference>
<dbReference type="SUPFAM" id="SSF52058">
    <property type="entry name" value="L domain-like"/>
    <property type="match status" value="1"/>
</dbReference>
<organism evidence="5 6">
    <name type="scientific">Desulfurispirillum indicum (strain ATCC BAA-1389 / DSM 22839 / S5)</name>
    <dbReference type="NCBI Taxonomy" id="653733"/>
    <lineage>
        <taxon>Bacteria</taxon>
        <taxon>Pseudomonadati</taxon>
        <taxon>Chrysiogenota</taxon>
        <taxon>Chrysiogenia</taxon>
        <taxon>Chrysiogenales</taxon>
        <taxon>Chrysiogenaceae</taxon>
        <taxon>Desulfurispirillum</taxon>
    </lineage>
</organism>
<keyword evidence="1" id="KW-0433">Leucine-rich repeat</keyword>
<keyword evidence="4" id="KW-0732">Signal</keyword>
<dbReference type="Pfam" id="PF23952">
    <property type="entry name" value="LRR_EndoS"/>
    <property type="match status" value="1"/>
</dbReference>
<name>E6W2V3_DESIS</name>
<evidence type="ECO:0000256" key="1">
    <source>
        <dbReference type="ARBA" id="ARBA00022614"/>
    </source>
</evidence>
<dbReference type="AlphaFoldDB" id="E6W2V3"/>
<evidence type="ECO:0000256" key="2">
    <source>
        <dbReference type="ARBA" id="ARBA00022737"/>
    </source>
</evidence>
<dbReference type="PANTHER" id="PTHR46652">
    <property type="entry name" value="LEUCINE-RICH REPEAT AND IQ DOMAIN-CONTAINING PROTEIN 1-RELATED"/>
    <property type="match status" value="1"/>
</dbReference>
<dbReference type="InterPro" id="IPR032675">
    <property type="entry name" value="LRR_dom_sf"/>
</dbReference>
<keyword evidence="3" id="KW-0812">Transmembrane</keyword>
<feature type="signal peptide" evidence="4">
    <location>
        <begin position="1"/>
        <end position="29"/>
    </location>
</feature>
<sequence>MPNRYREFVAGKALLLFLFLTLNAQTALAAFNLGGLETYHPGAVGFPTPESRLQWGSTYEITWDTSRLTGENIWIYMIADAYWGQGEDQLLRDLEDHPSHGYDPGNPGGEDALQILEGFSIGELVYPQPPNTGSYRFTPIPYYYQEGLAQKLLLYDSEDNWAMSAGVFMVVPPLPDIREYGVHTFRSEFDGHTPVALWNTTLFMGQYEVDEITEVTTLSIGRMDLEDVAEPGALEPVYTFDCADPSCEYESFSLRSLELVDDLLLASVRYTNYGTSEEEVRLLLFDAADPTVLPYEWLLDSSGFNDGTLALSGNLLAVITRQGSDSRVQLLEVGSGPQITPVSTIIFPGEYLHSLSFSADGSLLAIGSLGNRFFLYDVSNPAEPDLLVTEELGSHNQVTVRFGGSSWLVVMYDIYDGMEGSTYYVRLYDTGDPDAIIARDTLELSAGASSVSLDLAGDRLFTMHSQEEFFFDDDGDSQKREYALLSVYAYDQGQLLKLGGQAYTPSTSYVDVDGLSVVANANRQMVFMSLSREGNSFLRLYATPAFSDPLPTSGVDTALLNSLRGALGKSDITMADVLSTRTLSLTGVEISDLNGLQHFVNLQELNLRGNLNVSDLQPLTYLNQLQWLSLGGSSVDDLSALAALPGLETLAVWGTGLTALDIGGMTHLKNLYASHGEIADVTSLPSGLEELYLDGNNLEDLDFLTGLPLLRVLYLGNNQISDLAPVSGRGGLEVLQISGNAIDDLSPLSTLTNLQELYASENDIADMAPLVGLSHLRVLDLWGNQIVSLPADLSGLSSLETLNLGNNQLTDIDGLAALSTLSILHLDSNQISDASALVPLAPPLQWLNLFNNPLSELSGASVDMLRLTGVTVVLTDTEGAGSSGRALVVDGDGQSSQSQCFIATAAYGSAHHFDVQILRQMRDRFLLTHPAGRWLVQEYYRLSPPVARAIDGSAGMMLATRLLLSPVVALAYGLVYWQQSLMVLLFGLLTLGYRWRRDQRVDAVLLSGRFS</sequence>